<feature type="transmembrane region" description="Helical" evidence="1">
    <location>
        <begin position="200"/>
        <end position="218"/>
    </location>
</feature>
<name>A0A5C2RSC1_9APHY</name>
<protein>
    <submittedName>
        <fullName evidence="2">Uncharacterized protein</fullName>
    </submittedName>
</protein>
<keyword evidence="1" id="KW-1133">Transmembrane helix</keyword>
<dbReference type="OrthoDB" id="2750727at2759"/>
<feature type="transmembrane region" description="Helical" evidence="1">
    <location>
        <begin position="259"/>
        <end position="284"/>
    </location>
</feature>
<reference evidence="2" key="1">
    <citation type="journal article" date="2018" name="Genome Biol. Evol.">
        <title>Genomics and development of Lentinus tigrinus, a white-rot wood-decaying mushroom with dimorphic fruiting bodies.</title>
        <authorList>
            <person name="Wu B."/>
            <person name="Xu Z."/>
            <person name="Knudson A."/>
            <person name="Carlson A."/>
            <person name="Chen N."/>
            <person name="Kovaka S."/>
            <person name="LaButti K."/>
            <person name="Lipzen A."/>
            <person name="Pennachio C."/>
            <person name="Riley R."/>
            <person name="Schakwitz W."/>
            <person name="Umezawa K."/>
            <person name="Ohm R.A."/>
            <person name="Grigoriev I.V."/>
            <person name="Nagy L.G."/>
            <person name="Gibbons J."/>
            <person name="Hibbett D."/>
        </authorList>
    </citation>
    <scope>NUCLEOTIDE SEQUENCE [LARGE SCALE GENOMIC DNA]</scope>
    <source>
        <strain evidence="2">ALCF2SS1-6</strain>
    </source>
</reference>
<feature type="transmembrane region" description="Helical" evidence="1">
    <location>
        <begin position="345"/>
        <end position="370"/>
    </location>
</feature>
<sequence>MELSSVLASRDVAPSPNVSYAQLANLTQVVSVIENDLTQAVTLEQSFLKPSIFNVALSTLFFGLFTVLAAVATYVLFSKGIKRRTPAIMLAAIVLMWMSTLAYWTGTLVAAAEVYTNLLDLTWQNVGHAGNMLGCLSSLSAVESDAASRACYQELESGRSDYAAYNVHNCIGTAALTVNVVIGDSVVWWRAWVLWPGSRVVRSVCIIMILLTTVMGIMDTRDACTVVPVGISVAMPTSAIMWLLVATRATYGTMFSGNAWGIAAALSSLLTNVVATTLIAYRAWEHRRIIISYFRGSPRHTQVERTLALLVESGLLYCALWVCIVAYALASKYPVRIDSAFENGFYYVMEGCIVPLIGMYPTLVIIVCAVDKSLYEKSLSHDGAWKMTSIVFADASPTRPRGTLSELLGAHHDPAAEDIRPSSEHPKDESNGRRNIVALRGSCLPSHLSM</sequence>
<evidence type="ECO:0000256" key="1">
    <source>
        <dbReference type="SAM" id="Phobius"/>
    </source>
</evidence>
<dbReference type="AlphaFoldDB" id="A0A5C2RSC1"/>
<dbReference type="Proteomes" id="UP000313359">
    <property type="component" value="Unassembled WGS sequence"/>
</dbReference>
<keyword evidence="1" id="KW-0472">Membrane</keyword>
<accession>A0A5C2RSC1</accession>
<feature type="transmembrane region" description="Helical" evidence="1">
    <location>
        <begin position="52"/>
        <end position="77"/>
    </location>
</feature>
<gene>
    <name evidence="2" type="ORF">L227DRAFT_616417</name>
</gene>
<organism evidence="2 3">
    <name type="scientific">Lentinus tigrinus ALCF2SS1-6</name>
    <dbReference type="NCBI Taxonomy" id="1328759"/>
    <lineage>
        <taxon>Eukaryota</taxon>
        <taxon>Fungi</taxon>
        <taxon>Dikarya</taxon>
        <taxon>Basidiomycota</taxon>
        <taxon>Agaricomycotina</taxon>
        <taxon>Agaricomycetes</taxon>
        <taxon>Polyporales</taxon>
        <taxon>Polyporaceae</taxon>
        <taxon>Lentinus</taxon>
    </lineage>
</organism>
<dbReference type="EMBL" id="ML122309">
    <property type="protein sequence ID" value="RPD54194.1"/>
    <property type="molecule type" value="Genomic_DNA"/>
</dbReference>
<feature type="transmembrane region" description="Helical" evidence="1">
    <location>
        <begin position="89"/>
        <end position="112"/>
    </location>
</feature>
<proteinExistence type="predicted"/>
<evidence type="ECO:0000313" key="3">
    <source>
        <dbReference type="Proteomes" id="UP000313359"/>
    </source>
</evidence>
<feature type="transmembrane region" description="Helical" evidence="1">
    <location>
        <begin position="225"/>
        <end position="247"/>
    </location>
</feature>
<evidence type="ECO:0000313" key="2">
    <source>
        <dbReference type="EMBL" id="RPD54194.1"/>
    </source>
</evidence>
<feature type="transmembrane region" description="Helical" evidence="1">
    <location>
        <begin position="305"/>
        <end position="330"/>
    </location>
</feature>
<keyword evidence="3" id="KW-1185">Reference proteome</keyword>
<keyword evidence="1" id="KW-0812">Transmembrane</keyword>